<evidence type="ECO:0000313" key="2">
    <source>
        <dbReference type="EMBL" id="PIC05512.1"/>
    </source>
</evidence>
<evidence type="ECO:0008006" key="4">
    <source>
        <dbReference type="Google" id="ProtNLM"/>
    </source>
</evidence>
<dbReference type="EMBL" id="PEDM01000005">
    <property type="protein sequence ID" value="PIC05512.1"/>
    <property type="molecule type" value="Genomic_DNA"/>
</dbReference>
<protein>
    <recommendedName>
        <fullName evidence="4">Phage protein</fullName>
    </recommendedName>
</protein>
<comment type="caution">
    <text evidence="2">The sequence shown here is derived from an EMBL/GenBank/DDBJ whole genome shotgun (WGS) entry which is preliminary data.</text>
</comment>
<evidence type="ECO:0000256" key="1">
    <source>
        <dbReference type="SAM" id="Coils"/>
    </source>
</evidence>
<reference evidence="2 3" key="1">
    <citation type="submission" date="2017-10" db="EMBL/GenBank/DDBJ databases">
        <title>Draft genome sequence of Anoxybacillus flavithermus KU2-6-11 from caldera Uzon (Russia:Kamchtka).</title>
        <authorList>
            <person name="Korzhuk A.V."/>
            <person name="Rozanov A.S."/>
            <person name="Bryanskaya A.V."/>
            <person name="Peltek S.E."/>
        </authorList>
    </citation>
    <scope>NUCLEOTIDE SEQUENCE [LARGE SCALE GENOMIC DNA]</scope>
    <source>
        <strain evidence="2 3">KU2-6_11</strain>
    </source>
</reference>
<dbReference type="Proteomes" id="UP000230559">
    <property type="component" value="Unassembled WGS sequence"/>
</dbReference>
<evidence type="ECO:0000313" key="3">
    <source>
        <dbReference type="Proteomes" id="UP000230559"/>
    </source>
</evidence>
<organism evidence="2 3">
    <name type="scientific">Anoxybacillus flavithermus</name>
    <dbReference type="NCBI Taxonomy" id="33934"/>
    <lineage>
        <taxon>Bacteria</taxon>
        <taxon>Bacillati</taxon>
        <taxon>Bacillota</taxon>
        <taxon>Bacilli</taxon>
        <taxon>Bacillales</taxon>
        <taxon>Anoxybacillaceae</taxon>
        <taxon>Anoxybacillus</taxon>
    </lineage>
</organism>
<feature type="coiled-coil region" evidence="1">
    <location>
        <begin position="27"/>
        <end position="54"/>
    </location>
</feature>
<gene>
    <name evidence="2" type="ORF">CS060_04345</name>
</gene>
<dbReference type="AlphaFoldDB" id="A0A2G5RS52"/>
<sequence>MCQKCFGKGYSLKEVIPGAFSYTPCDCECAQIARQRAEEARAEFRKRLNEAKERLKMEVSG</sequence>
<name>A0A2G5RS52_9BACL</name>
<keyword evidence="1" id="KW-0175">Coiled coil</keyword>
<accession>A0A2G5RS52</accession>
<proteinExistence type="predicted"/>